<evidence type="ECO:0000259" key="5">
    <source>
        <dbReference type="PROSITE" id="PS50931"/>
    </source>
</evidence>
<keyword evidence="7" id="KW-1185">Reference proteome</keyword>
<dbReference type="EMBL" id="BBPI01000105">
    <property type="protein sequence ID" value="GAM02946.1"/>
    <property type="molecule type" value="Genomic_DNA"/>
</dbReference>
<dbReference type="OrthoDB" id="7500534at2"/>
<dbReference type="InterPro" id="IPR005119">
    <property type="entry name" value="LysR_subst-bd"/>
</dbReference>
<comment type="similarity">
    <text evidence="1">Belongs to the LysR transcriptional regulatory family.</text>
</comment>
<dbReference type="PANTHER" id="PTHR30419">
    <property type="entry name" value="HTH-TYPE TRANSCRIPTIONAL REGULATOR YBHD"/>
    <property type="match status" value="1"/>
</dbReference>
<dbReference type="Proteomes" id="UP000032305">
    <property type="component" value="Unassembled WGS sequence"/>
</dbReference>
<comment type="caution">
    <text evidence="6">The sequence shown here is derived from an EMBL/GenBank/DDBJ whole genome shotgun (WGS) entry which is preliminary data.</text>
</comment>
<dbReference type="eggNOG" id="COG0583">
    <property type="taxonomic scope" value="Bacteria"/>
</dbReference>
<dbReference type="FunFam" id="1.10.10.10:FF:000001">
    <property type="entry name" value="LysR family transcriptional regulator"/>
    <property type="match status" value="1"/>
</dbReference>
<keyword evidence="3" id="KW-0238">DNA-binding</keyword>
<protein>
    <submittedName>
        <fullName evidence="6">Putative LysR family transcriptional regulator</fullName>
    </submittedName>
</protein>
<evidence type="ECO:0000256" key="3">
    <source>
        <dbReference type="ARBA" id="ARBA00023125"/>
    </source>
</evidence>
<dbReference type="PROSITE" id="PS50931">
    <property type="entry name" value="HTH_LYSR"/>
    <property type="match status" value="1"/>
</dbReference>
<accession>A0A0A1WD85</accession>
<dbReference type="PRINTS" id="PR00039">
    <property type="entry name" value="HTHLYSR"/>
</dbReference>
<keyword evidence="2" id="KW-0805">Transcription regulation</keyword>
<reference evidence="6 7" key="1">
    <citation type="submission" date="2014-11" db="EMBL/GenBank/DDBJ databases">
        <title>Whole genome shotgun sequence of Sphingomonas parapaucimobilis NBRC 15100.</title>
        <authorList>
            <person name="Katano-Makiyama Y."/>
            <person name="Hosoyama A."/>
            <person name="Hashimoto M."/>
            <person name="Hosoyama Y."/>
            <person name="Noguchi M."/>
            <person name="Numata M."/>
            <person name="Tsuchikane K."/>
            <person name="Hirakata S."/>
            <person name="Uohara A."/>
            <person name="Shimodaira J."/>
            <person name="Ohji S."/>
            <person name="Ichikawa N."/>
            <person name="Kimura A."/>
            <person name="Yamazoe A."/>
            <person name="Fujita N."/>
        </authorList>
    </citation>
    <scope>NUCLEOTIDE SEQUENCE [LARGE SCALE GENOMIC DNA]</scope>
    <source>
        <strain evidence="6 7">NBRC 15100</strain>
    </source>
</reference>
<dbReference type="Pfam" id="PF00126">
    <property type="entry name" value="HTH_1"/>
    <property type="match status" value="1"/>
</dbReference>
<dbReference type="InterPro" id="IPR036388">
    <property type="entry name" value="WH-like_DNA-bd_sf"/>
</dbReference>
<sequence>MASMNFELLDIRVFVAIADGKSFLRAAEQLNLSQPAISRRVQKLEATVGTPLLERTTRTVRMTPAGKEILPLLRRLLEELDESLLGMMASGERQAGRLTIASIPSATVRFLPDVLDALGRDYRNVRVRVLDLSATECAEAVRTGQAEFAITLPVASDGDMVYEPLTDDPYGLVCRKDDPLADLADPAWGDLAGLRLVTVHPGSGNRTALDAGLARAGIELRWFYEVTRLTSALALVQAGLGPSVLPRLACEGPDARDLVWRSLRGAEVTRTIGVLRRNSATLSPAASRLMGLLTEAWAAEPRSAPVRDE</sequence>
<feature type="domain" description="HTH lysR-type" evidence="5">
    <location>
        <begin position="6"/>
        <end position="63"/>
    </location>
</feature>
<dbReference type="Pfam" id="PF03466">
    <property type="entry name" value="LysR_substrate"/>
    <property type="match status" value="1"/>
</dbReference>
<dbReference type="RefSeq" id="WP_042491426.1">
    <property type="nucleotide sequence ID" value="NZ_BBPI01000105.1"/>
</dbReference>
<evidence type="ECO:0000313" key="6">
    <source>
        <dbReference type="EMBL" id="GAM02946.1"/>
    </source>
</evidence>
<dbReference type="Gene3D" id="1.10.10.10">
    <property type="entry name" value="Winged helix-like DNA-binding domain superfamily/Winged helix DNA-binding domain"/>
    <property type="match status" value="1"/>
</dbReference>
<name>A0A0A1WD85_9SPHN</name>
<dbReference type="GO" id="GO:0003700">
    <property type="term" value="F:DNA-binding transcription factor activity"/>
    <property type="evidence" value="ECO:0007669"/>
    <property type="project" value="InterPro"/>
</dbReference>
<gene>
    <name evidence="6" type="ORF">SP5_105_00040</name>
</gene>
<organism evidence="6 7">
    <name type="scientific">Sphingomonas parapaucimobilis NBRC 15100</name>
    <dbReference type="NCBI Taxonomy" id="1219049"/>
    <lineage>
        <taxon>Bacteria</taxon>
        <taxon>Pseudomonadati</taxon>
        <taxon>Pseudomonadota</taxon>
        <taxon>Alphaproteobacteria</taxon>
        <taxon>Sphingomonadales</taxon>
        <taxon>Sphingomonadaceae</taxon>
        <taxon>Sphingomonas</taxon>
    </lineage>
</organism>
<dbReference type="InterPro" id="IPR050950">
    <property type="entry name" value="HTH-type_LysR_regulators"/>
</dbReference>
<dbReference type="SUPFAM" id="SSF53850">
    <property type="entry name" value="Periplasmic binding protein-like II"/>
    <property type="match status" value="1"/>
</dbReference>
<dbReference type="CDD" id="cd08440">
    <property type="entry name" value="PBP2_LTTR_like_4"/>
    <property type="match status" value="1"/>
</dbReference>
<evidence type="ECO:0000313" key="7">
    <source>
        <dbReference type="Proteomes" id="UP000032305"/>
    </source>
</evidence>
<keyword evidence="4" id="KW-0804">Transcription</keyword>
<proteinExistence type="inferred from homology"/>
<evidence type="ECO:0000256" key="4">
    <source>
        <dbReference type="ARBA" id="ARBA00023163"/>
    </source>
</evidence>
<evidence type="ECO:0000256" key="2">
    <source>
        <dbReference type="ARBA" id="ARBA00023015"/>
    </source>
</evidence>
<dbReference type="InterPro" id="IPR036390">
    <property type="entry name" value="WH_DNA-bd_sf"/>
</dbReference>
<dbReference type="GO" id="GO:0003677">
    <property type="term" value="F:DNA binding"/>
    <property type="evidence" value="ECO:0007669"/>
    <property type="project" value="UniProtKB-KW"/>
</dbReference>
<evidence type="ECO:0000256" key="1">
    <source>
        <dbReference type="ARBA" id="ARBA00009437"/>
    </source>
</evidence>
<dbReference type="InterPro" id="IPR000847">
    <property type="entry name" value="LysR_HTH_N"/>
</dbReference>
<dbReference type="PANTHER" id="PTHR30419:SF8">
    <property type="entry name" value="NITROGEN ASSIMILATION TRANSCRIPTIONAL ACTIVATOR-RELATED"/>
    <property type="match status" value="1"/>
</dbReference>
<dbReference type="Gene3D" id="3.40.190.10">
    <property type="entry name" value="Periplasmic binding protein-like II"/>
    <property type="match status" value="2"/>
</dbReference>
<dbReference type="GO" id="GO:0005829">
    <property type="term" value="C:cytosol"/>
    <property type="evidence" value="ECO:0007669"/>
    <property type="project" value="TreeGrafter"/>
</dbReference>
<dbReference type="SUPFAM" id="SSF46785">
    <property type="entry name" value="Winged helix' DNA-binding domain"/>
    <property type="match status" value="1"/>
</dbReference>
<dbReference type="AlphaFoldDB" id="A0A0A1WD85"/>